<feature type="transmembrane region" description="Helical" evidence="14">
    <location>
        <begin position="148"/>
        <end position="167"/>
    </location>
</feature>
<organism evidence="18 19">
    <name type="scientific">Candidatus Terrybacteria bacterium RIFCSPHIGHO2_01_FULL_43_35</name>
    <dbReference type="NCBI Taxonomy" id="1802361"/>
    <lineage>
        <taxon>Bacteria</taxon>
        <taxon>Candidatus Terryibacteriota</taxon>
    </lineage>
</organism>
<feature type="binding site" evidence="14">
    <location>
        <position position="476"/>
    </location>
    <ligand>
        <name>Zn(2+)</name>
        <dbReference type="ChEBI" id="CHEBI:29105"/>
        <note>catalytic</note>
    </ligand>
</feature>
<accession>A0A1G2PDS0</accession>
<dbReference type="EMBL" id="MHSR01000014">
    <property type="protein sequence ID" value="OHA46486.1"/>
    <property type="molecule type" value="Genomic_DNA"/>
</dbReference>
<comment type="function">
    <text evidence="14">Acts as a processive, ATP-dependent zinc metallopeptidase for both cytoplasmic and membrane proteins. Plays a role in the quality control of integral membrane proteins.</text>
</comment>
<dbReference type="SUPFAM" id="SSF52540">
    <property type="entry name" value="P-loop containing nucleoside triphosphate hydrolases"/>
    <property type="match status" value="1"/>
</dbReference>
<evidence type="ECO:0000256" key="13">
    <source>
        <dbReference type="ARBA" id="ARBA00061570"/>
    </source>
</evidence>
<comment type="similarity">
    <text evidence="15">Belongs to the AAA ATPase family.</text>
</comment>
<keyword evidence="12 14" id="KW-0472">Membrane</keyword>
<dbReference type="AlphaFoldDB" id="A0A1G2PDS0"/>
<dbReference type="GO" id="GO:0004176">
    <property type="term" value="F:ATP-dependent peptidase activity"/>
    <property type="evidence" value="ECO:0007669"/>
    <property type="project" value="InterPro"/>
</dbReference>
<dbReference type="Pfam" id="PF17862">
    <property type="entry name" value="AAA_lid_3"/>
    <property type="match status" value="1"/>
</dbReference>
<dbReference type="FunFam" id="1.10.8.60:FF:000001">
    <property type="entry name" value="ATP-dependent zinc metalloprotease FtsH"/>
    <property type="match status" value="1"/>
</dbReference>
<dbReference type="GO" id="GO:0005886">
    <property type="term" value="C:plasma membrane"/>
    <property type="evidence" value="ECO:0007669"/>
    <property type="project" value="UniProtKB-SubCell"/>
</dbReference>
<dbReference type="GO" id="GO:0005524">
    <property type="term" value="F:ATP binding"/>
    <property type="evidence" value="ECO:0007669"/>
    <property type="project" value="UniProtKB-UniRule"/>
</dbReference>
<evidence type="ECO:0000256" key="15">
    <source>
        <dbReference type="RuleBase" id="RU003651"/>
    </source>
</evidence>
<dbReference type="GO" id="GO:0008270">
    <property type="term" value="F:zinc ion binding"/>
    <property type="evidence" value="ECO:0007669"/>
    <property type="project" value="UniProtKB-UniRule"/>
</dbReference>
<evidence type="ECO:0000256" key="2">
    <source>
        <dbReference type="ARBA" id="ARBA00010044"/>
    </source>
</evidence>
<evidence type="ECO:0000256" key="3">
    <source>
        <dbReference type="ARBA" id="ARBA00022670"/>
    </source>
</evidence>
<dbReference type="CDD" id="cd19501">
    <property type="entry name" value="RecA-like_FtsH"/>
    <property type="match status" value="1"/>
</dbReference>
<dbReference type="GO" id="GO:0030163">
    <property type="term" value="P:protein catabolic process"/>
    <property type="evidence" value="ECO:0007669"/>
    <property type="project" value="UniProtKB-UniRule"/>
</dbReference>
<dbReference type="Gene3D" id="1.20.58.760">
    <property type="entry name" value="Peptidase M41"/>
    <property type="match status" value="1"/>
</dbReference>
<evidence type="ECO:0000256" key="6">
    <source>
        <dbReference type="ARBA" id="ARBA00022741"/>
    </source>
</evidence>
<name>A0A1G2PDS0_9BACT</name>
<dbReference type="SUPFAM" id="SSF140990">
    <property type="entry name" value="FtsH protease domain-like"/>
    <property type="match status" value="1"/>
</dbReference>
<dbReference type="Gene3D" id="3.40.50.300">
    <property type="entry name" value="P-loop containing nucleotide triphosphate hydrolases"/>
    <property type="match status" value="1"/>
</dbReference>
<dbReference type="GO" id="GO:0016887">
    <property type="term" value="F:ATP hydrolysis activity"/>
    <property type="evidence" value="ECO:0007669"/>
    <property type="project" value="UniProtKB-UniRule"/>
</dbReference>
<keyword evidence="4 14" id="KW-0812">Transmembrane</keyword>
<feature type="binding site" evidence="14">
    <location>
        <position position="550"/>
    </location>
    <ligand>
        <name>Zn(2+)</name>
        <dbReference type="ChEBI" id="CHEBI:29105"/>
        <note>catalytic</note>
    </ligand>
</feature>
<dbReference type="GO" id="GO:0006508">
    <property type="term" value="P:proteolysis"/>
    <property type="evidence" value="ECO:0007669"/>
    <property type="project" value="UniProtKB-KW"/>
</dbReference>
<dbReference type="FunFam" id="3.40.50.300:FF:000001">
    <property type="entry name" value="ATP-dependent zinc metalloprotease FtsH"/>
    <property type="match status" value="1"/>
</dbReference>
<evidence type="ECO:0000313" key="18">
    <source>
        <dbReference type="EMBL" id="OHA46486.1"/>
    </source>
</evidence>
<comment type="cofactor">
    <cofactor evidence="14">
        <name>Zn(2+)</name>
        <dbReference type="ChEBI" id="CHEBI:29105"/>
    </cofactor>
    <text evidence="14">Binds 1 zinc ion per subunit.</text>
</comment>
<keyword evidence="8 14" id="KW-0862">Zinc</keyword>
<keyword evidence="6 14" id="KW-0547">Nucleotide-binding</keyword>
<dbReference type="SMART" id="SM00382">
    <property type="entry name" value="AAA"/>
    <property type="match status" value="1"/>
</dbReference>
<comment type="subcellular location">
    <subcellularLocation>
        <location evidence="14">Cell membrane</location>
        <topology evidence="14">Multi-pass membrane protein</topology>
        <orientation evidence="14">Cytoplasmic side</orientation>
    </subcellularLocation>
    <subcellularLocation>
        <location evidence="1">Membrane</location>
    </subcellularLocation>
</comment>
<dbReference type="NCBIfam" id="TIGR01241">
    <property type="entry name" value="FtsH_fam"/>
    <property type="match status" value="1"/>
</dbReference>
<dbReference type="InterPro" id="IPR027417">
    <property type="entry name" value="P-loop_NTPase"/>
</dbReference>
<dbReference type="GO" id="GO:0004222">
    <property type="term" value="F:metalloendopeptidase activity"/>
    <property type="evidence" value="ECO:0007669"/>
    <property type="project" value="InterPro"/>
</dbReference>
<keyword evidence="7 14" id="KW-0378">Hydrolase</keyword>
<evidence type="ECO:0000256" key="4">
    <source>
        <dbReference type="ARBA" id="ARBA00022692"/>
    </source>
</evidence>
<dbReference type="InterPro" id="IPR000642">
    <property type="entry name" value="Peptidase_M41"/>
</dbReference>
<proteinExistence type="inferred from homology"/>
<dbReference type="Pfam" id="PF00004">
    <property type="entry name" value="AAA"/>
    <property type="match status" value="1"/>
</dbReference>
<evidence type="ECO:0000256" key="12">
    <source>
        <dbReference type="ARBA" id="ARBA00023136"/>
    </source>
</evidence>
<dbReference type="PANTHER" id="PTHR23076">
    <property type="entry name" value="METALLOPROTEASE M41 FTSH"/>
    <property type="match status" value="1"/>
</dbReference>
<dbReference type="InterPro" id="IPR003959">
    <property type="entry name" value="ATPase_AAA_core"/>
</dbReference>
<dbReference type="InterPro" id="IPR003960">
    <property type="entry name" value="ATPase_AAA_CS"/>
</dbReference>
<evidence type="ECO:0000256" key="16">
    <source>
        <dbReference type="SAM" id="MobiDB-lite"/>
    </source>
</evidence>
<feature type="compositionally biased region" description="Basic and acidic residues" evidence="16">
    <location>
        <begin position="179"/>
        <end position="188"/>
    </location>
</feature>
<evidence type="ECO:0000256" key="7">
    <source>
        <dbReference type="ARBA" id="ARBA00022801"/>
    </source>
</evidence>
<feature type="active site" evidence="14">
    <location>
        <position position="473"/>
    </location>
</feature>
<feature type="transmembrane region" description="Helical" evidence="14">
    <location>
        <begin position="21"/>
        <end position="37"/>
    </location>
</feature>
<reference evidence="18 19" key="1">
    <citation type="journal article" date="2016" name="Nat. Commun.">
        <title>Thousands of microbial genomes shed light on interconnected biogeochemical processes in an aquifer system.</title>
        <authorList>
            <person name="Anantharaman K."/>
            <person name="Brown C.T."/>
            <person name="Hug L.A."/>
            <person name="Sharon I."/>
            <person name="Castelle C.J."/>
            <person name="Probst A.J."/>
            <person name="Thomas B.C."/>
            <person name="Singh A."/>
            <person name="Wilkins M.J."/>
            <person name="Karaoz U."/>
            <person name="Brodie E.L."/>
            <person name="Williams K.H."/>
            <person name="Hubbard S.S."/>
            <person name="Banfield J.F."/>
        </authorList>
    </citation>
    <scope>NUCLEOTIDE SEQUENCE [LARGE SCALE GENOMIC DNA]</scope>
</reference>
<feature type="domain" description="AAA+ ATPase" evidence="17">
    <location>
        <begin position="241"/>
        <end position="381"/>
    </location>
</feature>
<evidence type="ECO:0000256" key="14">
    <source>
        <dbReference type="HAMAP-Rule" id="MF_01458"/>
    </source>
</evidence>
<dbReference type="InterPro" id="IPR003593">
    <property type="entry name" value="AAA+_ATPase"/>
</dbReference>
<dbReference type="PROSITE" id="PS00674">
    <property type="entry name" value="AAA"/>
    <property type="match status" value="1"/>
</dbReference>
<protein>
    <recommendedName>
        <fullName evidence="14">ATP-dependent zinc metalloprotease FtsH</fullName>
        <ecNumber evidence="14">3.4.24.-</ecNumber>
    </recommendedName>
</protein>
<evidence type="ECO:0000256" key="11">
    <source>
        <dbReference type="ARBA" id="ARBA00023049"/>
    </source>
</evidence>
<keyword evidence="10 14" id="KW-1133">Transmembrane helix</keyword>
<dbReference type="Proteomes" id="UP000178869">
    <property type="component" value="Unassembled WGS sequence"/>
</dbReference>
<feature type="binding site" evidence="14">
    <location>
        <begin position="249"/>
        <end position="256"/>
    </location>
    <ligand>
        <name>ATP</name>
        <dbReference type="ChEBI" id="CHEBI:30616"/>
    </ligand>
</feature>
<keyword evidence="11 14" id="KW-0482">Metalloprotease</keyword>
<dbReference type="Pfam" id="PF01434">
    <property type="entry name" value="Peptidase_M41"/>
    <property type="match status" value="1"/>
</dbReference>
<feature type="compositionally biased region" description="Acidic residues" evidence="16">
    <location>
        <begin position="667"/>
        <end position="679"/>
    </location>
</feature>
<gene>
    <name evidence="14" type="primary">ftsH</name>
    <name evidence="18" type="ORF">A2828_01450</name>
</gene>
<keyword evidence="14" id="KW-1003">Cell membrane</keyword>
<dbReference type="Gene3D" id="1.10.8.60">
    <property type="match status" value="1"/>
</dbReference>
<evidence type="ECO:0000259" key="17">
    <source>
        <dbReference type="SMART" id="SM00382"/>
    </source>
</evidence>
<evidence type="ECO:0000256" key="10">
    <source>
        <dbReference type="ARBA" id="ARBA00022989"/>
    </source>
</evidence>
<feature type="region of interest" description="Disordered" evidence="16">
    <location>
        <begin position="173"/>
        <end position="203"/>
    </location>
</feature>
<feature type="binding site" evidence="14">
    <location>
        <position position="472"/>
    </location>
    <ligand>
        <name>Zn(2+)</name>
        <dbReference type="ChEBI" id="CHEBI:29105"/>
        <note>catalytic</note>
    </ligand>
</feature>
<evidence type="ECO:0000256" key="9">
    <source>
        <dbReference type="ARBA" id="ARBA00022840"/>
    </source>
</evidence>
<dbReference type="InterPro" id="IPR041569">
    <property type="entry name" value="AAA_lid_3"/>
</dbReference>
<dbReference type="InterPro" id="IPR005936">
    <property type="entry name" value="FtsH"/>
</dbReference>
<keyword evidence="9 14" id="KW-0067">ATP-binding</keyword>
<keyword evidence="5 14" id="KW-0479">Metal-binding</keyword>
<sequence length="679" mass="74199">MWSRFKAALLSLKQAITLKRAVVAIILGFIIFALYQIPGTTPSNTPGASPTSSAAPTPSPTPCVRYCPPQKDGDKVPLSTVVGQIKLYQVESVVLKGNILTVTLKDEKTETSQIPVGTDFILTLRALGVTEKQINSFEYDPQAPSADFSSWIIMGIFLLVIVGFVFWSRNRSNKAPNSDGRKVEDKNKSQVPSGDPGASQATNERVTFNDVAGVDEAKQELQEQVDFLKNPERFSRLGARMPRGVLLVGPPGTGKTLLARAVAGEADVSFFSVNGSEFVRYFVGAGADKVRQVFDEAKKKTPCVVFIDEIDSLGAKRGGGISGGGDREYNQTLNQLLAEMDGFDKNSSLVVMAATNRIDILDEALLRPGRFDRHVFVDKPDFAGRKAILKIHAKGKKLSKAVKLGEIAKRTPGFSGADLANILNEAAIFAARRGSNEILPKDVDDAIDRVVAGPEKKTRILTPEEKKLIAWHECGHAVARFFASKGHAIPSKVSIIARGRALGLTWYYPEHDVLLQKKSDLMIDMASAYGGFVAEDILLESDVTNGPSNDIKQGTHLARRMVTDFAMGEDLPTRTFDIEEHNLIRSFSQETQDKIDNNIAKLIDEAKATARHAIEDHQQGFESLVDDIIRNETLAGDELLRAFIKNFAGTEAARNAEIKLNQQTSISEEDDKEEADSVS</sequence>
<evidence type="ECO:0000313" key="19">
    <source>
        <dbReference type="Proteomes" id="UP000178869"/>
    </source>
</evidence>
<dbReference type="HAMAP" id="MF_01458">
    <property type="entry name" value="FtsH"/>
    <property type="match status" value="1"/>
</dbReference>
<feature type="region of interest" description="Disordered" evidence="16">
    <location>
        <begin position="660"/>
        <end position="679"/>
    </location>
</feature>
<evidence type="ECO:0000256" key="8">
    <source>
        <dbReference type="ARBA" id="ARBA00022833"/>
    </source>
</evidence>
<comment type="similarity">
    <text evidence="13 14">In the central section; belongs to the AAA ATPase family.</text>
</comment>
<comment type="caution">
    <text evidence="18">The sequence shown here is derived from an EMBL/GenBank/DDBJ whole genome shotgun (WGS) entry which is preliminary data.</text>
</comment>
<dbReference type="EC" id="3.4.24.-" evidence="14"/>
<evidence type="ECO:0000256" key="5">
    <source>
        <dbReference type="ARBA" id="ARBA00022723"/>
    </source>
</evidence>
<dbReference type="InterPro" id="IPR037219">
    <property type="entry name" value="Peptidase_M41-like"/>
</dbReference>
<keyword evidence="3 14" id="KW-0645">Protease</keyword>
<comment type="similarity">
    <text evidence="2 14">In the C-terminal section; belongs to the peptidase M41 family.</text>
</comment>
<dbReference type="PANTHER" id="PTHR23076:SF97">
    <property type="entry name" value="ATP-DEPENDENT ZINC METALLOPROTEASE YME1L1"/>
    <property type="match status" value="1"/>
</dbReference>
<evidence type="ECO:0000256" key="1">
    <source>
        <dbReference type="ARBA" id="ARBA00004370"/>
    </source>
</evidence>
<comment type="subunit">
    <text evidence="14">Homohexamer.</text>
</comment>